<dbReference type="Gene3D" id="3.40.50.300">
    <property type="entry name" value="P-loop containing nucleotide triphosphate hydrolases"/>
    <property type="match status" value="1"/>
</dbReference>
<dbReference type="InterPro" id="IPR025302">
    <property type="entry name" value="DrrA1/2-like_C"/>
</dbReference>
<dbReference type="PANTHER" id="PTHR42939">
    <property type="entry name" value="ABC TRANSPORTER ATP-BINDING PROTEIN ALBC-RELATED"/>
    <property type="match status" value="1"/>
</dbReference>
<accession>A0A1L8SXU1</accession>
<dbReference type="GO" id="GO:0005524">
    <property type="term" value="F:ATP binding"/>
    <property type="evidence" value="ECO:0007669"/>
    <property type="project" value="UniProtKB-KW"/>
</dbReference>
<dbReference type="OrthoDB" id="9804819at2"/>
<organism evidence="5 6">
    <name type="scientific">Enterococcus devriesei</name>
    <dbReference type="NCBI Taxonomy" id="319970"/>
    <lineage>
        <taxon>Bacteria</taxon>
        <taxon>Bacillati</taxon>
        <taxon>Bacillota</taxon>
        <taxon>Bacilli</taxon>
        <taxon>Lactobacillales</taxon>
        <taxon>Enterococcaceae</taxon>
        <taxon>Enterococcus</taxon>
    </lineage>
</organism>
<evidence type="ECO:0000259" key="4">
    <source>
        <dbReference type="PROSITE" id="PS50893"/>
    </source>
</evidence>
<dbReference type="RefSeq" id="WP_071861276.1">
    <property type="nucleotide sequence ID" value="NZ_JBHLVS010000012.1"/>
</dbReference>
<reference evidence="5 6" key="1">
    <citation type="submission" date="2014-12" db="EMBL/GenBank/DDBJ databases">
        <title>Draft genome sequences of 29 type strains of Enterococci.</title>
        <authorList>
            <person name="Zhong Z."/>
            <person name="Sun Z."/>
            <person name="Liu W."/>
            <person name="Zhang W."/>
            <person name="Zhang H."/>
        </authorList>
    </citation>
    <scope>NUCLEOTIDE SEQUENCE [LARGE SCALE GENOMIC DNA]</scope>
    <source>
        <strain evidence="5 6">DSM 22802</strain>
    </source>
</reference>
<dbReference type="PROSITE" id="PS50893">
    <property type="entry name" value="ABC_TRANSPORTER_2"/>
    <property type="match status" value="1"/>
</dbReference>
<evidence type="ECO:0000313" key="6">
    <source>
        <dbReference type="Proteomes" id="UP000183700"/>
    </source>
</evidence>
<dbReference type="Proteomes" id="UP000183700">
    <property type="component" value="Unassembled WGS sequence"/>
</dbReference>
<dbReference type="GO" id="GO:0016887">
    <property type="term" value="F:ATP hydrolysis activity"/>
    <property type="evidence" value="ECO:0007669"/>
    <property type="project" value="InterPro"/>
</dbReference>
<keyword evidence="3" id="KW-0067">ATP-binding</keyword>
<sequence>MNILELRQVSKAFGPKQVLDELNLVVPTGSIFGFVGENGAGKTTTMKLILGLEQKDQGEILIKGKPVAFGDNQTNQVTGYLPDVPEFYNYMTGKEYLTFCGEITGLSRTILRQKVPETLKLVGLSLDKKRIKSYSRGMKQRLGIAQALLNDPELLICDEPTSALDPSGRNEFLEILAGLKGRTTILFSTHILSDVERICDYVGILDQGNLTISGPLDELKRQYAKDQIEIQFSEKQNLRAFFKELDQLKEREQLSDYSYDPDKFLFKVNYVGSYEKLAEEIFRSFEATQLFPRVIKKIDPSLESIFLEVVQS</sequence>
<dbReference type="SMART" id="SM00382">
    <property type="entry name" value="AAA"/>
    <property type="match status" value="1"/>
</dbReference>
<dbReference type="CDD" id="cd03230">
    <property type="entry name" value="ABC_DR_subfamily_A"/>
    <property type="match status" value="1"/>
</dbReference>
<name>A0A1L8SXU1_9ENTE</name>
<evidence type="ECO:0000256" key="1">
    <source>
        <dbReference type="ARBA" id="ARBA00022448"/>
    </source>
</evidence>
<dbReference type="InterPro" id="IPR051782">
    <property type="entry name" value="ABC_Transporter_VariousFunc"/>
</dbReference>
<keyword evidence="2" id="KW-0547">Nucleotide-binding</keyword>
<dbReference type="Pfam" id="PF00005">
    <property type="entry name" value="ABC_tran"/>
    <property type="match status" value="1"/>
</dbReference>
<dbReference type="InterPro" id="IPR027417">
    <property type="entry name" value="P-loop_NTPase"/>
</dbReference>
<dbReference type="AlphaFoldDB" id="A0A1L8SXU1"/>
<keyword evidence="6" id="KW-1185">Reference proteome</keyword>
<dbReference type="PANTHER" id="PTHR42939:SF1">
    <property type="entry name" value="ABC TRANSPORTER ATP-BINDING PROTEIN ALBC-RELATED"/>
    <property type="match status" value="1"/>
</dbReference>
<protein>
    <recommendedName>
        <fullName evidence="4">ABC transporter domain-containing protein</fullName>
    </recommendedName>
</protein>
<evidence type="ECO:0000256" key="3">
    <source>
        <dbReference type="ARBA" id="ARBA00022840"/>
    </source>
</evidence>
<dbReference type="InterPro" id="IPR003593">
    <property type="entry name" value="AAA+_ATPase"/>
</dbReference>
<feature type="domain" description="ABC transporter" evidence="4">
    <location>
        <begin position="4"/>
        <end position="232"/>
    </location>
</feature>
<gene>
    <name evidence="5" type="ORF">RV00_GL001305</name>
</gene>
<evidence type="ECO:0000313" key="5">
    <source>
        <dbReference type="EMBL" id="OJG36860.1"/>
    </source>
</evidence>
<evidence type="ECO:0000256" key="2">
    <source>
        <dbReference type="ARBA" id="ARBA00022741"/>
    </source>
</evidence>
<dbReference type="STRING" id="319970.RV00_GL001305"/>
<keyword evidence="1" id="KW-0813">Transport</keyword>
<dbReference type="EMBL" id="JXKM01000002">
    <property type="protein sequence ID" value="OJG36860.1"/>
    <property type="molecule type" value="Genomic_DNA"/>
</dbReference>
<proteinExistence type="predicted"/>
<dbReference type="InterPro" id="IPR003439">
    <property type="entry name" value="ABC_transporter-like_ATP-bd"/>
</dbReference>
<dbReference type="SUPFAM" id="SSF52540">
    <property type="entry name" value="P-loop containing nucleoside triphosphate hydrolases"/>
    <property type="match status" value="1"/>
</dbReference>
<dbReference type="Pfam" id="PF13732">
    <property type="entry name" value="DrrA1-3_C"/>
    <property type="match status" value="1"/>
</dbReference>
<comment type="caution">
    <text evidence="5">The sequence shown here is derived from an EMBL/GenBank/DDBJ whole genome shotgun (WGS) entry which is preliminary data.</text>
</comment>